<feature type="transmembrane region" description="Helical" evidence="5">
    <location>
        <begin position="83"/>
        <end position="100"/>
    </location>
</feature>
<name>A0A8J2Y5G6_9PROT</name>
<keyword evidence="3 5" id="KW-1133">Transmembrane helix</keyword>
<evidence type="ECO:0000256" key="1">
    <source>
        <dbReference type="ARBA" id="ARBA00004141"/>
    </source>
</evidence>
<dbReference type="Proteomes" id="UP000613582">
    <property type="component" value="Unassembled WGS sequence"/>
</dbReference>
<sequence length="433" mass="47442">MPFPQTPAAFRNMALMPGQRLLSARLQAGRGSMIDEALAIAIFLAIPVEFTELAFLRLPLLALILGLAVLAWRDLVPVLRRGWIFFLIPAFCLISVLWSAFAFETIRFSIFTAFALVTAALMAVRLDHRQIVVALMLAKLLIAIASLMFMEQTYVGGLNGGWAILGLYPHKNVLGGHMVAMMIAATVILFDHRYEKIWRIAALPTLGLGAFFVFNAQSATALVLMALGCAAAATIGGIWRPAAAVRGLRTMVLAGGIFVTAAGVLALSSFSQTDPWTYTLEKLGKDSSLTGRTAIWDRGDIIIEQHPVLGVGADAFWRPGVGQARQIVGMFGDSPANQFNFHNVYYEVTVHTGYAGLTLYLIVMAIALYILVIHWWRNQRAIDGFFIAMLAVILARSQTESEMFLFLSLSMVTLWTGVFLAIRDQVERDGKAA</sequence>
<evidence type="ECO:0000256" key="5">
    <source>
        <dbReference type="SAM" id="Phobius"/>
    </source>
</evidence>
<keyword evidence="8" id="KW-1185">Reference proteome</keyword>
<evidence type="ECO:0000259" key="6">
    <source>
        <dbReference type="Pfam" id="PF04932"/>
    </source>
</evidence>
<evidence type="ECO:0000313" key="8">
    <source>
        <dbReference type="Proteomes" id="UP000613582"/>
    </source>
</evidence>
<feature type="transmembrane region" description="Helical" evidence="5">
    <location>
        <begin position="220"/>
        <end position="239"/>
    </location>
</feature>
<comment type="subcellular location">
    <subcellularLocation>
        <location evidence="1">Membrane</location>
        <topology evidence="1">Multi-pass membrane protein</topology>
    </subcellularLocation>
</comment>
<keyword evidence="4 5" id="KW-0472">Membrane</keyword>
<accession>A0A8J2Y5G6</accession>
<dbReference type="InterPro" id="IPR007016">
    <property type="entry name" value="O-antigen_ligase-rel_domated"/>
</dbReference>
<comment type="caution">
    <text evidence="7">The sequence shown here is derived from an EMBL/GenBank/DDBJ whole genome shotgun (WGS) entry which is preliminary data.</text>
</comment>
<feature type="transmembrane region" description="Helical" evidence="5">
    <location>
        <begin position="251"/>
        <end position="270"/>
    </location>
</feature>
<proteinExistence type="predicted"/>
<feature type="domain" description="O-antigen ligase-related" evidence="6">
    <location>
        <begin position="206"/>
        <end position="361"/>
    </location>
</feature>
<feature type="transmembrane region" description="Helical" evidence="5">
    <location>
        <begin position="197"/>
        <end position="214"/>
    </location>
</feature>
<protein>
    <submittedName>
        <fullName evidence="7">O-antigen polymerase</fullName>
    </submittedName>
</protein>
<reference evidence="7" key="2">
    <citation type="submission" date="2020-09" db="EMBL/GenBank/DDBJ databases">
        <authorList>
            <person name="Sun Q."/>
            <person name="Zhou Y."/>
        </authorList>
    </citation>
    <scope>NUCLEOTIDE SEQUENCE</scope>
    <source>
        <strain evidence="7">CGMCC 1.12921</strain>
    </source>
</reference>
<feature type="transmembrane region" description="Helical" evidence="5">
    <location>
        <begin position="106"/>
        <end position="124"/>
    </location>
</feature>
<evidence type="ECO:0000256" key="2">
    <source>
        <dbReference type="ARBA" id="ARBA00022692"/>
    </source>
</evidence>
<feature type="transmembrane region" description="Helical" evidence="5">
    <location>
        <begin position="131"/>
        <end position="150"/>
    </location>
</feature>
<dbReference type="Pfam" id="PF04932">
    <property type="entry name" value="Wzy_C"/>
    <property type="match status" value="1"/>
</dbReference>
<feature type="transmembrane region" description="Helical" evidence="5">
    <location>
        <begin position="380"/>
        <end position="397"/>
    </location>
</feature>
<gene>
    <name evidence="7" type="ORF">GCM10011342_22250</name>
</gene>
<feature type="transmembrane region" description="Helical" evidence="5">
    <location>
        <begin position="354"/>
        <end position="373"/>
    </location>
</feature>
<organism evidence="7 8">
    <name type="scientific">Aquisalinus flavus</name>
    <dbReference type="NCBI Taxonomy" id="1526572"/>
    <lineage>
        <taxon>Bacteria</taxon>
        <taxon>Pseudomonadati</taxon>
        <taxon>Pseudomonadota</taxon>
        <taxon>Alphaproteobacteria</taxon>
        <taxon>Parvularculales</taxon>
        <taxon>Parvularculaceae</taxon>
        <taxon>Aquisalinus</taxon>
    </lineage>
</organism>
<feature type="transmembrane region" description="Helical" evidence="5">
    <location>
        <begin position="170"/>
        <end position="190"/>
    </location>
</feature>
<dbReference type="PANTHER" id="PTHR37422">
    <property type="entry name" value="TEICHURONIC ACID BIOSYNTHESIS PROTEIN TUAE"/>
    <property type="match status" value="1"/>
</dbReference>
<dbReference type="GO" id="GO:0016020">
    <property type="term" value="C:membrane"/>
    <property type="evidence" value="ECO:0007669"/>
    <property type="project" value="UniProtKB-SubCell"/>
</dbReference>
<dbReference type="AlphaFoldDB" id="A0A8J2Y5G6"/>
<dbReference type="PANTHER" id="PTHR37422:SF13">
    <property type="entry name" value="LIPOPOLYSACCHARIDE BIOSYNTHESIS PROTEIN PA4999-RELATED"/>
    <property type="match status" value="1"/>
</dbReference>
<reference evidence="7" key="1">
    <citation type="journal article" date="2014" name="Int. J. Syst. Evol. Microbiol.">
        <title>Complete genome sequence of Corynebacterium casei LMG S-19264T (=DSM 44701T), isolated from a smear-ripened cheese.</title>
        <authorList>
            <consortium name="US DOE Joint Genome Institute (JGI-PGF)"/>
            <person name="Walter F."/>
            <person name="Albersmeier A."/>
            <person name="Kalinowski J."/>
            <person name="Ruckert C."/>
        </authorList>
    </citation>
    <scope>NUCLEOTIDE SEQUENCE</scope>
    <source>
        <strain evidence="7">CGMCC 1.12921</strain>
    </source>
</reference>
<feature type="transmembrane region" description="Helical" evidence="5">
    <location>
        <begin position="54"/>
        <end position="71"/>
    </location>
</feature>
<evidence type="ECO:0000256" key="4">
    <source>
        <dbReference type="ARBA" id="ARBA00023136"/>
    </source>
</evidence>
<evidence type="ECO:0000256" key="3">
    <source>
        <dbReference type="ARBA" id="ARBA00022989"/>
    </source>
</evidence>
<keyword evidence="2 5" id="KW-0812">Transmembrane</keyword>
<evidence type="ECO:0000313" key="7">
    <source>
        <dbReference type="EMBL" id="GGD13002.1"/>
    </source>
</evidence>
<dbReference type="InterPro" id="IPR051533">
    <property type="entry name" value="WaaL-like"/>
</dbReference>
<dbReference type="EMBL" id="BMGH01000001">
    <property type="protein sequence ID" value="GGD13002.1"/>
    <property type="molecule type" value="Genomic_DNA"/>
</dbReference>
<dbReference type="RefSeq" id="WP_188158352.1">
    <property type="nucleotide sequence ID" value="NZ_BMGH01000001.1"/>
</dbReference>
<feature type="transmembrane region" description="Helical" evidence="5">
    <location>
        <begin position="403"/>
        <end position="422"/>
    </location>
</feature>